<sequence length="209" mass="23084">MLFTAIFLLPLCAAASNVNIYHRLFAPGLPEYPFVERGVVDGLRLRPASSLSQQWLDFERVLANLATNPKVDLGRVLYQVALEWEDAKRDISSVKLCHIPLITSDSIILHVPHSAETSTPHAIDYFVAPIPDDGACPRLGSDAVALASPFQAFSRLNTTIIHRSTTLPPSPQLRAPPQLTAEGAPVQPPPEQSFIQKYWMYIFAVLFAL</sequence>
<feature type="chain" id="PRO_5041210416" evidence="2">
    <location>
        <begin position="16"/>
        <end position="209"/>
    </location>
</feature>
<proteinExistence type="predicted"/>
<keyword evidence="4" id="KW-1185">Reference proteome</keyword>
<dbReference type="AlphaFoldDB" id="A0AA38UAZ2"/>
<dbReference type="EMBL" id="MU806425">
    <property type="protein sequence ID" value="KAJ3835305.1"/>
    <property type="molecule type" value="Genomic_DNA"/>
</dbReference>
<comment type="caution">
    <text evidence="3">The sequence shown here is derived from an EMBL/GenBank/DDBJ whole genome shotgun (WGS) entry which is preliminary data.</text>
</comment>
<protein>
    <submittedName>
        <fullName evidence="3">Uncharacterized protein</fullName>
    </submittedName>
</protein>
<evidence type="ECO:0000313" key="4">
    <source>
        <dbReference type="Proteomes" id="UP001163846"/>
    </source>
</evidence>
<dbReference type="Proteomes" id="UP001163846">
    <property type="component" value="Unassembled WGS sequence"/>
</dbReference>
<evidence type="ECO:0000256" key="2">
    <source>
        <dbReference type="SAM" id="SignalP"/>
    </source>
</evidence>
<accession>A0AA38UAZ2</accession>
<dbReference type="CDD" id="cd22209">
    <property type="entry name" value="EMC10"/>
    <property type="match status" value="1"/>
</dbReference>
<name>A0AA38UAZ2_9AGAR</name>
<evidence type="ECO:0000256" key="1">
    <source>
        <dbReference type="SAM" id="MobiDB-lite"/>
    </source>
</evidence>
<feature type="signal peptide" evidence="2">
    <location>
        <begin position="1"/>
        <end position="15"/>
    </location>
</feature>
<organism evidence="3 4">
    <name type="scientific">Lentinula raphanica</name>
    <dbReference type="NCBI Taxonomy" id="153919"/>
    <lineage>
        <taxon>Eukaryota</taxon>
        <taxon>Fungi</taxon>
        <taxon>Dikarya</taxon>
        <taxon>Basidiomycota</taxon>
        <taxon>Agaricomycotina</taxon>
        <taxon>Agaricomycetes</taxon>
        <taxon>Agaricomycetidae</taxon>
        <taxon>Agaricales</taxon>
        <taxon>Marasmiineae</taxon>
        <taxon>Omphalotaceae</taxon>
        <taxon>Lentinula</taxon>
    </lineage>
</organism>
<keyword evidence="2" id="KW-0732">Signal</keyword>
<feature type="region of interest" description="Disordered" evidence="1">
    <location>
        <begin position="164"/>
        <end position="188"/>
    </location>
</feature>
<gene>
    <name evidence="3" type="ORF">F5878DRAFT_512888</name>
</gene>
<dbReference type="Pfam" id="PF21203">
    <property type="entry name" value="ECM10"/>
    <property type="match status" value="1"/>
</dbReference>
<feature type="non-terminal residue" evidence="3">
    <location>
        <position position="209"/>
    </location>
</feature>
<reference evidence="3" key="1">
    <citation type="submission" date="2022-08" db="EMBL/GenBank/DDBJ databases">
        <authorList>
            <consortium name="DOE Joint Genome Institute"/>
            <person name="Min B."/>
            <person name="Riley R."/>
            <person name="Sierra-Patev S."/>
            <person name="Naranjo-Ortiz M."/>
            <person name="Looney B."/>
            <person name="Konkel Z."/>
            <person name="Slot J.C."/>
            <person name="Sakamoto Y."/>
            <person name="Steenwyk J.L."/>
            <person name="Rokas A."/>
            <person name="Carro J."/>
            <person name="Camarero S."/>
            <person name="Ferreira P."/>
            <person name="Molpeceres G."/>
            <person name="Ruiz-Duenas F.J."/>
            <person name="Serrano A."/>
            <person name="Henrissat B."/>
            <person name="Drula E."/>
            <person name="Hughes K.W."/>
            <person name="Mata J.L."/>
            <person name="Ishikawa N.K."/>
            <person name="Vargas-Isla R."/>
            <person name="Ushijima S."/>
            <person name="Smith C.A."/>
            <person name="Ahrendt S."/>
            <person name="Andreopoulos W."/>
            <person name="He G."/>
            <person name="Labutti K."/>
            <person name="Lipzen A."/>
            <person name="Ng V."/>
            <person name="Sandor L."/>
            <person name="Barry K."/>
            <person name="Martinez A.T."/>
            <person name="Xiao Y."/>
            <person name="Gibbons J.G."/>
            <person name="Terashima K."/>
            <person name="Hibbett D.S."/>
            <person name="Grigoriev I.V."/>
        </authorList>
    </citation>
    <scope>NUCLEOTIDE SEQUENCE</scope>
    <source>
        <strain evidence="3">TFB9207</strain>
    </source>
</reference>
<evidence type="ECO:0000313" key="3">
    <source>
        <dbReference type="EMBL" id="KAJ3835305.1"/>
    </source>
</evidence>